<organism evidence="2 3">
    <name type="scientific">Luedemannella helvata</name>
    <dbReference type="NCBI Taxonomy" id="349315"/>
    <lineage>
        <taxon>Bacteria</taxon>
        <taxon>Bacillati</taxon>
        <taxon>Actinomycetota</taxon>
        <taxon>Actinomycetes</taxon>
        <taxon>Micromonosporales</taxon>
        <taxon>Micromonosporaceae</taxon>
        <taxon>Luedemannella</taxon>
    </lineage>
</organism>
<comment type="caution">
    <text evidence="2">The sequence shown here is derived from an EMBL/GenBank/DDBJ whole genome shotgun (WGS) entry which is preliminary data.</text>
</comment>
<reference evidence="3" key="1">
    <citation type="journal article" date="2019" name="Int. J. Syst. Evol. Microbiol.">
        <title>The Global Catalogue of Microorganisms (GCM) 10K type strain sequencing project: providing services to taxonomists for standard genome sequencing and annotation.</title>
        <authorList>
            <consortium name="The Broad Institute Genomics Platform"/>
            <consortium name="The Broad Institute Genome Sequencing Center for Infectious Disease"/>
            <person name="Wu L."/>
            <person name="Ma J."/>
        </authorList>
    </citation>
    <scope>NUCLEOTIDE SEQUENCE [LARGE SCALE GENOMIC DNA]</scope>
    <source>
        <strain evidence="3">JCM 13249</strain>
    </source>
</reference>
<accession>A0ABP4XIE7</accession>
<keyword evidence="1" id="KW-0472">Membrane</keyword>
<proteinExistence type="predicted"/>
<feature type="transmembrane region" description="Helical" evidence="1">
    <location>
        <begin position="7"/>
        <end position="26"/>
    </location>
</feature>
<keyword evidence="3" id="KW-1185">Reference proteome</keyword>
<evidence type="ECO:0000313" key="3">
    <source>
        <dbReference type="Proteomes" id="UP001500655"/>
    </source>
</evidence>
<protein>
    <submittedName>
        <fullName evidence="2">Uncharacterized protein</fullName>
    </submittedName>
</protein>
<dbReference type="Proteomes" id="UP001500655">
    <property type="component" value="Unassembled WGS sequence"/>
</dbReference>
<dbReference type="EMBL" id="BAAALS010000081">
    <property type="protein sequence ID" value="GAA1779595.1"/>
    <property type="molecule type" value="Genomic_DNA"/>
</dbReference>
<sequence length="64" mass="7512">MSTVLDVIAVLVLAASLWQLIGYFRWQYLECTECGMTMRFRCVSRTEEQTLTARMQQHVDTHRS</sequence>
<keyword evidence="1" id="KW-1133">Transmembrane helix</keyword>
<dbReference type="RefSeq" id="WP_030901068.1">
    <property type="nucleotide sequence ID" value="NZ_BAAALS010000081.1"/>
</dbReference>
<gene>
    <name evidence="2" type="ORF">GCM10009681_57310</name>
</gene>
<keyword evidence="1" id="KW-0812">Transmembrane</keyword>
<name>A0ABP4XIE7_9ACTN</name>
<evidence type="ECO:0000313" key="2">
    <source>
        <dbReference type="EMBL" id="GAA1779595.1"/>
    </source>
</evidence>
<evidence type="ECO:0000256" key="1">
    <source>
        <dbReference type="SAM" id="Phobius"/>
    </source>
</evidence>